<dbReference type="AlphaFoldDB" id="A0A699I435"/>
<name>A0A699I435_TANCI</name>
<proteinExistence type="predicted"/>
<feature type="region of interest" description="Disordered" evidence="1">
    <location>
        <begin position="1"/>
        <end position="20"/>
    </location>
</feature>
<accession>A0A699I435</accession>
<feature type="non-terminal residue" evidence="2">
    <location>
        <position position="1"/>
    </location>
</feature>
<dbReference type="InterPro" id="IPR028045">
    <property type="entry name" value="HROB"/>
</dbReference>
<dbReference type="GO" id="GO:0000725">
    <property type="term" value="P:recombinational repair"/>
    <property type="evidence" value="ECO:0007669"/>
    <property type="project" value="InterPro"/>
</dbReference>
<gene>
    <name evidence="2" type="ORF">Tci_475712</name>
</gene>
<reference evidence="2" key="1">
    <citation type="journal article" date="2019" name="Sci. Rep.">
        <title>Draft genome of Tanacetum cinerariifolium, the natural source of mosquito coil.</title>
        <authorList>
            <person name="Yamashiro T."/>
            <person name="Shiraishi A."/>
            <person name="Satake H."/>
            <person name="Nakayama K."/>
        </authorList>
    </citation>
    <scope>NUCLEOTIDE SEQUENCE</scope>
</reference>
<sequence length="157" mass="17962">HVRKTTTTSTTQNPVVDKGKAGGDEFVLSTQEYIRKAIDDVDEDEDFKGGSWVSTVEFVDDNGRGIVNGHLGDIENCLKNRKVKQVVLIIKSCTLNALEALTVTLKDLLDDQYKLDEEALNLTLKEEARAEQEWLEKCRQEQELDEERERQLWGFYV</sequence>
<dbReference type="PANTHER" id="PTHR14523">
    <property type="entry name" value="UNCHARACTERIZED PROTEIN C17ORF53 HOMOLOG"/>
    <property type="match status" value="1"/>
</dbReference>
<organism evidence="2">
    <name type="scientific">Tanacetum cinerariifolium</name>
    <name type="common">Dalmatian daisy</name>
    <name type="synonym">Chrysanthemum cinerariifolium</name>
    <dbReference type="NCBI Taxonomy" id="118510"/>
    <lineage>
        <taxon>Eukaryota</taxon>
        <taxon>Viridiplantae</taxon>
        <taxon>Streptophyta</taxon>
        <taxon>Embryophyta</taxon>
        <taxon>Tracheophyta</taxon>
        <taxon>Spermatophyta</taxon>
        <taxon>Magnoliopsida</taxon>
        <taxon>eudicotyledons</taxon>
        <taxon>Gunneridae</taxon>
        <taxon>Pentapetalae</taxon>
        <taxon>asterids</taxon>
        <taxon>campanulids</taxon>
        <taxon>Asterales</taxon>
        <taxon>Asteraceae</taxon>
        <taxon>Asteroideae</taxon>
        <taxon>Anthemideae</taxon>
        <taxon>Anthemidinae</taxon>
        <taxon>Tanacetum</taxon>
    </lineage>
</organism>
<protein>
    <submittedName>
        <fullName evidence="2">Uncharacterized protein</fullName>
    </submittedName>
</protein>
<comment type="caution">
    <text evidence="2">The sequence shown here is derived from an EMBL/GenBank/DDBJ whole genome shotgun (WGS) entry which is preliminary data.</text>
</comment>
<dbReference type="PANTHER" id="PTHR14523:SF1">
    <property type="entry name" value="HOMOLOGOUS RECOMBINATION OB-FOLD PROTEIN"/>
    <property type="match status" value="1"/>
</dbReference>
<evidence type="ECO:0000256" key="1">
    <source>
        <dbReference type="SAM" id="MobiDB-lite"/>
    </source>
</evidence>
<evidence type="ECO:0000313" key="2">
    <source>
        <dbReference type="EMBL" id="GEZ03739.1"/>
    </source>
</evidence>
<dbReference type="EMBL" id="BKCJ010234395">
    <property type="protein sequence ID" value="GEZ03739.1"/>
    <property type="molecule type" value="Genomic_DNA"/>
</dbReference>
<feature type="compositionally biased region" description="Low complexity" evidence="1">
    <location>
        <begin position="1"/>
        <end position="11"/>
    </location>
</feature>